<evidence type="ECO:0000256" key="1">
    <source>
        <dbReference type="ARBA" id="ARBA00011025"/>
    </source>
</evidence>
<evidence type="ECO:0000313" key="5">
    <source>
        <dbReference type="Proteomes" id="UP001157974"/>
    </source>
</evidence>
<sequence length="480" mass="53357">MILRIKKPDGSTIRGSGSGLDSLLSLLLDSQVVSDEDITLGAIKAYKDPKGQAEEMIMEKKISDLGLSNGDFVYLKSKAPKVQNDTEMNGDVARAATESMKESVSGSAPESSSSKKKAKCKFHGPQMVCTSCTVSETKEDRLKQALKDVWTDGGMSMAVSSALEAFRFIIKRQEEGRTKVAVVDNEAAFEFQSYLSKIQFQQQRCGVLYGTIEKEETNVLAIYEPPQEGTDKVYSIQTNPGALQLSRRAASLSRQLGLLPVGLIFSHRTRNAVLSGYDIVSAAKLQVEFLDEVGESDADAFIILTVSPSEDGSIHFNSYQLSNQCIEMYRRGVFAPAEMQRRNSGKVKTHPEGWVLYQDKDRTFTHDKVLVENAETDSIPTEFFLINVAIKSHKSWLRTKFPVENREIAPQLIEDVAKNLNSSEEPRFVRRISDFHLLNFLSGFMDLSGELPGLIDIVREQRDPTAQESGYQIILEALVS</sequence>
<dbReference type="AlphaFoldDB" id="A0AAV8V1E4"/>
<evidence type="ECO:0000313" key="4">
    <source>
        <dbReference type="EMBL" id="KAJ8907696.1"/>
    </source>
</evidence>
<organism evidence="4 5">
    <name type="scientific">Rhodosorus marinus</name>
    <dbReference type="NCBI Taxonomy" id="101924"/>
    <lineage>
        <taxon>Eukaryota</taxon>
        <taxon>Rhodophyta</taxon>
        <taxon>Stylonematophyceae</taxon>
        <taxon>Stylonematales</taxon>
        <taxon>Stylonemataceae</taxon>
        <taxon>Rhodosorus</taxon>
    </lineage>
</organism>
<name>A0AAV8V1E4_9RHOD</name>
<evidence type="ECO:0000256" key="2">
    <source>
        <dbReference type="SAM" id="MobiDB-lite"/>
    </source>
</evidence>
<keyword evidence="5" id="KW-1185">Reference proteome</keyword>
<evidence type="ECO:0000259" key="3">
    <source>
        <dbReference type="PROSITE" id="PS50249"/>
    </source>
</evidence>
<dbReference type="EMBL" id="JAMWBK010000002">
    <property type="protein sequence ID" value="KAJ8907696.1"/>
    <property type="molecule type" value="Genomic_DNA"/>
</dbReference>
<comment type="caution">
    <text evidence="4">The sequence shown here is derived from an EMBL/GenBank/DDBJ whole genome shotgun (WGS) entry which is preliminary data.</text>
</comment>
<feature type="domain" description="MPN" evidence="3">
    <location>
        <begin position="180"/>
        <end position="325"/>
    </location>
</feature>
<dbReference type="GO" id="GO:0031625">
    <property type="term" value="F:ubiquitin protein ligase binding"/>
    <property type="evidence" value="ECO:0007669"/>
    <property type="project" value="TreeGrafter"/>
</dbReference>
<gene>
    <name evidence="4" type="ORF">NDN08_007803</name>
</gene>
<dbReference type="InterPro" id="IPR037518">
    <property type="entry name" value="MPN"/>
</dbReference>
<protein>
    <recommendedName>
        <fullName evidence="3">MPN domain-containing protein</fullName>
    </recommendedName>
</protein>
<comment type="similarity">
    <text evidence="1">Belongs to the NPL4 family.</text>
</comment>
<feature type="region of interest" description="Disordered" evidence="2">
    <location>
        <begin position="96"/>
        <end position="118"/>
    </location>
</feature>
<dbReference type="PANTHER" id="PTHR12710:SF0">
    <property type="entry name" value="NUCLEAR PROTEIN LOCALIZATION PROTEIN 4 HOMOLOG"/>
    <property type="match status" value="1"/>
</dbReference>
<dbReference type="GO" id="GO:0006511">
    <property type="term" value="P:ubiquitin-dependent protein catabolic process"/>
    <property type="evidence" value="ECO:0007669"/>
    <property type="project" value="InterPro"/>
</dbReference>
<dbReference type="PANTHER" id="PTHR12710">
    <property type="entry name" value="NUCLEAR PROTEIN LOCALIZATION 4"/>
    <property type="match status" value="1"/>
</dbReference>
<dbReference type="InterPro" id="IPR007717">
    <property type="entry name" value="NPL4_C"/>
</dbReference>
<dbReference type="GO" id="GO:0043130">
    <property type="term" value="F:ubiquitin binding"/>
    <property type="evidence" value="ECO:0007669"/>
    <property type="project" value="TreeGrafter"/>
</dbReference>
<accession>A0AAV8V1E4</accession>
<dbReference type="Proteomes" id="UP001157974">
    <property type="component" value="Unassembled WGS sequence"/>
</dbReference>
<proteinExistence type="inferred from homology"/>
<dbReference type="GO" id="GO:0005634">
    <property type="term" value="C:nucleus"/>
    <property type="evidence" value="ECO:0007669"/>
    <property type="project" value="TreeGrafter"/>
</dbReference>
<dbReference type="Pfam" id="PF05021">
    <property type="entry name" value="NPL4"/>
    <property type="match status" value="1"/>
</dbReference>
<dbReference type="PROSITE" id="PS50249">
    <property type="entry name" value="MPN"/>
    <property type="match status" value="1"/>
</dbReference>
<dbReference type="InterPro" id="IPR016563">
    <property type="entry name" value="Npl4"/>
</dbReference>
<dbReference type="CDD" id="cd08061">
    <property type="entry name" value="MPN_NPL4"/>
    <property type="match status" value="1"/>
</dbReference>
<reference evidence="4 5" key="1">
    <citation type="journal article" date="2023" name="Nat. Commun.">
        <title>Origin of minicircular mitochondrial genomes in red algae.</title>
        <authorList>
            <person name="Lee Y."/>
            <person name="Cho C.H."/>
            <person name="Lee Y.M."/>
            <person name="Park S.I."/>
            <person name="Yang J.H."/>
            <person name="West J.A."/>
            <person name="Bhattacharya D."/>
            <person name="Yoon H.S."/>
        </authorList>
    </citation>
    <scope>NUCLEOTIDE SEQUENCE [LARGE SCALE GENOMIC DNA]</scope>
    <source>
        <strain evidence="4 5">CCMP1338</strain>
        <tissue evidence="4">Whole cell</tissue>
    </source>
</reference>
<dbReference type="Gene3D" id="3.40.140.10">
    <property type="entry name" value="Cytidine Deaminase, domain 2"/>
    <property type="match status" value="1"/>
</dbReference>
<feature type="compositionally biased region" description="Low complexity" evidence="2">
    <location>
        <begin position="102"/>
        <end position="112"/>
    </location>
</feature>